<accession>J3PIW9</accession>
<dbReference type="HOGENOM" id="CLU_1970707_0_0_1"/>
<reference evidence="2" key="3">
    <citation type="submission" date="2010-09" db="EMBL/GenBank/DDBJ databases">
        <title>Annotation of Gaeumannomyces graminis var. tritici R3-111a-1.</title>
        <authorList>
            <consortium name="The Broad Institute Genome Sequencing Platform"/>
            <person name="Ma L.-J."/>
            <person name="Dead R."/>
            <person name="Young S.K."/>
            <person name="Zeng Q."/>
            <person name="Gargeya S."/>
            <person name="Fitzgerald M."/>
            <person name="Haas B."/>
            <person name="Abouelleil A."/>
            <person name="Alvarado L."/>
            <person name="Arachchi H.M."/>
            <person name="Berlin A."/>
            <person name="Brown A."/>
            <person name="Chapman S.B."/>
            <person name="Chen Z."/>
            <person name="Dunbar C."/>
            <person name="Freedman E."/>
            <person name="Gearin G."/>
            <person name="Gellesch M."/>
            <person name="Goldberg J."/>
            <person name="Griggs A."/>
            <person name="Gujja S."/>
            <person name="Heiman D."/>
            <person name="Howarth C."/>
            <person name="Larson L."/>
            <person name="Lui A."/>
            <person name="MacDonald P.J.P."/>
            <person name="Mehta T."/>
            <person name="Montmayeur A."/>
            <person name="Murphy C."/>
            <person name="Neiman D."/>
            <person name="Pearson M."/>
            <person name="Priest M."/>
            <person name="Roberts A."/>
            <person name="Saif S."/>
            <person name="Shea T."/>
            <person name="Shenoy N."/>
            <person name="Sisk P."/>
            <person name="Stolte C."/>
            <person name="Sykes S."/>
            <person name="Yandava C."/>
            <person name="Wortman J."/>
            <person name="Nusbaum C."/>
            <person name="Birren B."/>
        </authorList>
    </citation>
    <scope>NUCLEOTIDE SEQUENCE</scope>
    <source>
        <strain evidence="2">R3-111a-1</strain>
    </source>
</reference>
<evidence type="ECO:0000313" key="4">
    <source>
        <dbReference type="Proteomes" id="UP000006039"/>
    </source>
</evidence>
<name>J3PIW9_GAET3</name>
<feature type="compositionally biased region" description="Basic and acidic residues" evidence="1">
    <location>
        <begin position="69"/>
        <end position="80"/>
    </location>
</feature>
<dbReference type="AlphaFoldDB" id="J3PIW9"/>
<reference evidence="3" key="4">
    <citation type="journal article" date="2015" name="G3 (Bethesda)">
        <title>Genome sequences of three phytopathogenic species of the Magnaporthaceae family of fungi.</title>
        <authorList>
            <person name="Okagaki L.H."/>
            <person name="Nunes C.C."/>
            <person name="Sailsbery J."/>
            <person name="Clay B."/>
            <person name="Brown D."/>
            <person name="John T."/>
            <person name="Oh Y."/>
            <person name="Young N."/>
            <person name="Fitzgerald M."/>
            <person name="Haas B.J."/>
            <person name="Zeng Q."/>
            <person name="Young S."/>
            <person name="Adiconis X."/>
            <person name="Fan L."/>
            <person name="Levin J.Z."/>
            <person name="Mitchell T.K."/>
            <person name="Okubara P.A."/>
            <person name="Farman M.L."/>
            <person name="Kohn L.M."/>
            <person name="Birren B."/>
            <person name="Ma L.-J."/>
            <person name="Dean R.A."/>
        </authorList>
    </citation>
    <scope>NUCLEOTIDE SEQUENCE</scope>
    <source>
        <strain evidence="3">R3-111a-1</strain>
    </source>
</reference>
<keyword evidence="4" id="KW-1185">Reference proteome</keyword>
<evidence type="ECO:0000256" key="1">
    <source>
        <dbReference type="SAM" id="MobiDB-lite"/>
    </source>
</evidence>
<reference evidence="2" key="2">
    <citation type="submission" date="2010-07" db="EMBL/GenBank/DDBJ databases">
        <authorList>
            <consortium name="The Broad Institute Genome Sequencing Platform"/>
            <consortium name="Broad Institute Genome Sequencing Center for Infectious Disease"/>
            <person name="Ma L.-J."/>
            <person name="Dead R."/>
            <person name="Young S."/>
            <person name="Zeng Q."/>
            <person name="Koehrsen M."/>
            <person name="Alvarado L."/>
            <person name="Berlin A."/>
            <person name="Chapman S.B."/>
            <person name="Chen Z."/>
            <person name="Freedman E."/>
            <person name="Gellesch M."/>
            <person name="Goldberg J."/>
            <person name="Griggs A."/>
            <person name="Gujja S."/>
            <person name="Heilman E.R."/>
            <person name="Heiman D."/>
            <person name="Hepburn T."/>
            <person name="Howarth C."/>
            <person name="Jen D."/>
            <person name="Larson L."/>
            <person name="Mehta T."/>
            <person name="Neiman D."/>
            <person name="Pearson M."/>
            <person name="Roberts A."/>
            <person name="Saif S."/>
            <person name="Shea T."/>
            <person name="Shenoy N."/>
            <person name="Sisk P."/>
            <person name="Stolte C."/>
            <person name="Sykes S."/>
            <person name="Walk T."/>
            <person name="White J."/>
            <person name="Yandava C."/>
            <person name="Haas B."/>
            <person name="Nusbaum C."/>
            <person name="Birren B."/>
        </authorList>
    </citation>
    <scope>NUCLEOTIDE SEQUENCE</scope>
    <source>
        <strain evidence="2">R3-111a-1</strain>
    </source>
</reference>
<feature type="compositionally biased region" description="Polar residues" evidence="1">
    <location>
        <begin position="98"/>
        <end position="107"/>
    </location>
</feature>
<gene>
    <name evidence="3" type="primary">20353907</name>
    <name evidence="2" type="ORF">GGTG_13449</name>
</gene>
<dbReference type="GeneID" id="20353907"/>
<feature type="region of interest" description="Disordered" evidence="1">
    <location>
        <begin position="29"/>
        <end position="127"/>
    </location>
</feature>
<dbReference type="Proteomes" id="UP000006039">
    <property type="component" value="Unassembled WGS sequence"/>
</dbReference>
<dbReference type="VEuPathDB" id="FungiDB:GGTG_13449"/>
<proteinExistence type="predicted"/>
<dbReference type="RefSeq" id="XP_009229619.1">
    <property type="nucleotide sequence ID" value="XM_009231355.1"/>
</dbReference>
<reference evidence="4" key="1">
    <citation type="submission" date="2010-07" db="EMBL/GenBank/DDBJ databases">
        <title>The genome sequence of Gaeumannomyces graminis var. tritici strain R3-111a-1.</title>
        <authorList>
            <consortium name="The Broad Institute Genome Sequencing Platform"/>
            <person name="Ma L.-J."/>
            <person name="Dead R."/>
            <person name="Young S."/>
            <person name="Zeng Q."/>
            <person name="Koehrsen M."/>
            <person name="Alvarado L."/>
            <person name="Berlin A."/>
            <person name="Chapman S.B."/>
            <person name="Chen Z."/>
            <person name="Freedman E."/>
            <person name="Gellesch M."/>
            <person name="Goldberg J."/>
            <person name="Griggs A."/>
            <person name="Gujja S."/>
            <person name="Heilman E.R."/>
            <person name="Heiman D."/>
            <person name="Hepburn T."/>
            <person name="Howarth C."/>
            <person name="Jen D."/>
            <person name="Larson L."/>
            <person name="Mehta T."/>
            <person name="Neiman D."/>
            <person name="Pearson M."/>
            <person name="Roberts A."/>
            <person name="Saif S."/>
            <person name="Shea T."/>
            <person name="Shenoy N."/>
            <person name="Sisk P."/>
            <person name="Stolte C."/>
            <person name="Sykes S."/>
            <person name="Walk T."/>
            <person name="White J."/>
            <person name="Yandava C."/>
            <person name="Haas B."/>
            <person name="Nusbaum C."/>
            <person name="Birren B."/>
        </authorList>
    </citation>
    <scope>NUCLEOTIDE SEQUENCE [LARGE SCALE GENOMIC DNA]</scope>
    <source>
        <strain evidence="4">R3-111a-1</strain>
    </source>
</reference>
<sequence length="127" mass="13229">MGAPAYLPRRSPASTGLLVENEINLREEPVGQYPGLGDAPKGLSGQLEPDHASTVCQSRQARRPSRPASRVDKTTEEKGLTDAINTTSKHRHGDTAAAGTSDSNNNHDGCPGVNTGIGTTTIRAGAL</sequence>
<protein>
    <submittedName>
        <fullName evidence="2 3">Uncharacterized protein</fullName>
    </submittedName>
</protein>
<feature type="compositionally biased region" description="Low complexity" evidence="1">
    <location>
        <begin position="116"/>
        <end position="127"/>
    </location>
</feature>
<dbReference type="EnsemblFungi" id="EJT69052">
    <property type="protein sequence ID" value="EJT69052"/>
    <property type="gene ID" value="GGTG_13449"/>
</dbReference>
<reference evidence="3" key="5">
    <citation type="submission" date="2018-04" db="UniProtKB">
        <authorList>
            <consortium name="EnsemblFungi"/>
        </authorList>
    </citation>
    <scope>IDENTIFICATION</scope>
    <source>
        <strain evidence="3">R3-111a-1</strain>
    </source>
</reference>
<organism evidence="2">
    <name type="scientific">Gaeumannomyces tritici (strain R3-111a-1)</name>
    <name type="common">Wheat and barley take-all root rot fungus</name>
    <name type="synonym">Gaeumannomyces graminis var. tritici</name>
    <dbReference type="NCBI Taxonomy" id="644352"/>
    <lineage>
        <taxon>Eukaryota</taxon>
        <taxon>Fungi</taxon>
        <taxon>Dikarya</taxon>
        <taxon>Ascomycota</taxon>
        <taxon>Pezizomycotina</taxon>
        <taxon>Sordariomycetes</taxon>
        <taxon>Sordariomycetidae</taxon>
        <taxon>Magnaporthales</taxon>
        <taxon>Magnaporthaceae</taxon>
        <taxon>Gaeumannomyces</taxon>
    </lineage>
</organism>
<dbReference type="EMBL" id="GL385407">
    <property type="protein sequence ID" value="EJT69052.1"/>
    <property type="molecule type" value="Genomic_DNA"/>
</dbReference>
<evidence type="ECO:0000313" key="3">
    <source>
        <dbReference type="EnsemblFungi" id="EJT69052"/>
    </source>
</evidence>
<evidence type="ECO:0000313" key="2">
    <source>
        <dbReference type="EMBL" id="EJT69052.1"/>
    </source>
</evidence>